<evidence type="ECO:0000256" key="2">
    <source>
        <dbReference type="ARBA" id="ARBA00023125"/>
    </source>
</evidence>
<name>A0A6M4IPW7_9BACT</name>
<sequence>MALHQSYEFARSVVMIAGDNDVTRGATISVDLATQVTVSATYVRGVVTYAVTRGVDRGALLGAAGVHEADLAVDDARLPMDALIAVLRTGAAQSHDPAFALHCGDYVPCEQVSLASPLGQSATTVLGALQQVNRYARLGIDFPTLGAGDRFRIDVSAAGAWFIDLRPHDTWPEITELVFARIARGTARAAGRSVLRAVHVTHAAPAHGDAYRNVFRVPMVFGSTRNALLLDATFLNTPLTPAPAHVARILAAEADARLQAIDAQRTVRGRVELVLRPRLASADLGVERVASALAMSRRTLHRKLKTEGVTFETTLDELRRSVALERLQSGGVTVSEAAALVGFSDPAAFSRAFKRWTGERPSAAVRPTAPPSPAYRSRS</sequence>
<protein>
    <submittedName>
        <fullName evidence="6">AraC family transcriptional regulator</fullName>
    </submittedName>
</protein>
<dbReference type="Pfam" id="PF12833">
    <property type="entry name" value="HTH_18"/>
    <property type="match status" value="1"/>
</dbReference>
<proteinExistence type="predicted"/>
<dbReference type="SMART" id="SM00342">
    <property type="entry name" value="HTH_ARAC"/>
    <property type="match status" value="1"/>
</dbReference>
<dbReference type="PROSITE" id="PS01124">
    <property type="entry name" value="HTH_ARAC_FAMILY_2"/>
    <property type="match status" value="1"/>
</dbReference>
<evidence type="ECO:0000256" key="1">
    <source>
        <dbReference type="ARBA" id="ARBA00023015"/>
    </source>
</evidence>
<dbReference type="SUPFAM" id="SSF46689">
    <property type="entry name" value="Homeodomain-like"/>
    <property type="match status" value="1"/>
</dbReference>
<feature type="region of interest" description="Disordered" evidence="4">
    <location>
        <begin position="359"/>
        <end position="379"/>
    </location>
</feature>
<evidence type="ECO:0000313" key="7">
    <source>
        <dbReference type="Proteomes" id="UP000500938"/>
    </source>
</evidence>
<dbReference type="GO" id="GO:0005829">
    <property type="term" value="C:cytosol"/>
    <property type="evidence" value="ECO:0007669"/>
    <property type="project" value="TreeGrafter"/>
</dbReference>
<dbReference type="InterPro" id="IPR009057">
    <property type="entry name" value="Homeodomain-like_sf"/>
</dbReference>
<evidence type="ECO:0000256" key="4">
    <source>
        <dbReference type="SAM" id="MobiDB-lite"/>
    </source>
</evidence>
<organism evidence="6 7">
    <name type="scientific">Gemmatimonas groenlandica</name>
    <dbReference type="NCBI Taxonomy" id="2732249"/>
    <lineage>
        <taxon>Bacteria</taxon>
        <taxon>Pseudomonadati</taxon>
        <taxon>Gemmatimonadota</taxon>
        <taxon>Gemmatimonadia</taxon>
        <taxon>Gemmatimonadales</taxon>
        <taxon>Gemmatimonadaceae</taxon>
        <taxon>Gemmatimonas</taxon>
    </lineage>
</organism>
<dbReference type="Gene3D" id="1.10.10.60">
    <property type="entry name" value="Homeodomain-like"/>
    <property type="match status" value="1"/>
</dbReference>
<dbReference type="Pfam" id="PF12625">
    <property type="entry name" value="Arabinose_bd"/>
    <property type="match status" value="1"/>
</dbReference>
<gene>
    <name evidence="6" type="ORF">HKW67_15190</name>
</gene>
<keyword evidence="7" id="KW-1185">Reference proteome</keyword>
<dbReference type="Proteomes" id="UP000500938">
    <property type="component" value="Chromosome"/>
</dbReference>
<keyword evidence="2" id="KW-0238">DNA-binding</keyword>
<accession>A0A6M4IPW7</accession>
<keyword evidence="3" id="KW-0804">Transcription</keyword>
<dbReference type="KEGG" id="ggr:HKW67_15190"/>
<evidence type="ECO:0000256" key="3">
    <source>
        <dbReference type="ARBA" id="ARBA00023163"/>
    </source>
</evidence>
<evidence type="ECO:0000259" key="5">
    <source>
        <dbReference type="PROSITE" id="PS01124"/>
    </source>
</evidence>
<dbReference type="GO" id="GO:0000976">
    <property type="term" value="F:transcription cis-regulatory region binding"/>
    <property type="evidence" value="ECO:0007669"/>
    <property type="project" value="TreeGrafter"/>
</dbReference>
<keyword evidence="1" id="KW-0805">Transcription regulation</keyword>
<evidence type="ECO:0000313" key="6">
    <source>
        <dbReference type="EMBL" id="QJR36763.1"/>
    </source>
</evidence>
<feature type="domain" description="HTH araC/xylS-type" evidence="5">
    <location>
        <begin position="269"/>
        <end position="367"/>
    </location>
</feature>
<dbReference type="InterPro" id="IPR032687">
    <property type="entry name" value="AraC-type_N"/>
</dbReference>
<dbReference type="PANTHER" id="PTHR47894:SF1">
    <property type="entry name" value="HTH-TYPE TRANSCRIPTIONAL REGULATOR VQSM"/>
    <property type="match status" value="1"/>
</dbReference>
<reference evidence="6 7" key="1">
    <citation type="submission" date="2020-05" db="EMBL/GenBank/DDBJ databases">
        <title>Complete genome sequence of Gemmatimonas greenlandica TET16.</title>
        <authorList>
            <person name="Zeng Y."/>
        </authorList>
    </citation>
    <scope>NUCLEOTIDE SEQUENCE [LARGE SCALE GENOMIC DNA]</scope>
    <source>
        <strain evidence="6 7">TET16</strain>
    </source>
</reference>
<dbReference type="GO" id="GO:0003700">
    <property type="term" value="F:DNA-binding transcription factor activity"/>
    <property type="evidence" value="ECO:0007669"/>
    <property type="project" value="InterPro"/>
</dbReference>
<dbReference type="AlphaFoldDB" id="A0A6M4IPW7"/>
<dbReference type="EMBL" id="CP053085">
    <property type="protein sequence ID" value="QJR36763.1"/>
    <property type="molecule type" value="Genomic_DNA"/>
</dbReference>
<dbReference type="InterPro" id="IPR018060">
    <property type="entry name" value="HTH_AraC"/>
</dbReference>
<dbReference type="PANTHER" id="PTHR47894">
    <property type="entry name" value="HTH-TYPE TRANSCRIPTIONAL REGULATOR GADX"/>
    <property type="match status" value="1"/>
</dbReference>